<evidence type="ECO:0000313" key="3">
    <source>
        <dbReference type="EMBL" id="ARO45191.1"/>
    </source>
</evidence>
<organism evidence="1">
    <name type="scientific">Pseudomonas syringae pv. actinidiae</name>
    <dbReference type="NCBI Taxonomy" id="103796"/>
    <lineage>
        <taxon>Bacteria</taxon>
        <taxon>Pseudomonadati</taxon>
        <taxon>Pseudomonadota</taxon>
        <taxon>Gammaproteobacteria</taxon>
        <taxon>Pseudomonadales</taxon>
        <taxon>Pseudomonadaceae</taxon>
        <taxon>Pseudomonas</taxon>
        <taxon>Pseudomonas syringae</taxon>
    </lineage>
</organism>
<evidence type="ECO:0000313" key="2">
    <source>
        <dbReference type="EMBL" id="ARO45101.1"/>
    </source>
</evidence>
<dbReference type="EMBL" id="KX009061">
    <property type="protein sequence ID" value="ARO45101.1"/>
    <property type="molecule type" value="Genomic_DNA"/>
</dbReference>
<geneLocation type="plasmid" evidence="2">
    <name>pUR_RT652</name>
</geneLocation>
<dbReference type="EMBL" id="KX009060">
    <property type="protein sequence ID" value="ARO44995.1"/>
    <property type="molecule type" value="Genomic_DNA"/>
</dbReference>
<dbReference type="EMBL" id="KX009062">
    <property type="protein sequence ID" value="ARO45191.1"/>
    <property type="molecule type" value="Genomic_DNA"/>
</dbReference>
<proteinExistence type="predicted"/>
<reference evidence="1" key="1">
    <citation type="submission" date="2016-03" db="EMBL/GenBank/DDBJ databases">
        <title>The evolution of Pseudomonas syringae pv. actinidiae in New Zealand.</title>
        <authorList>
            <person name="Taiaroa G."/>
            <person name="Poulter R.T.M."/>
            <person name="Lamont I."/>
            <person name="Stockwell P."/>
            <person name="Butler M.I."/>
        </authorList>
    </citation>
    <scope>NUCLEOTIDE SEQUENCE</scope>
    <source>
        <strain evidence="3">B4A</strain>
        <strain evidence="1">RT594</strain>
        <strain evidence="2">RT652</strain>
        <plasmid evidence="3">pUR_B4A</plasmid>
        <plasmid evidence="1">pUR_RT594</plasmid>
        <plasmid evidence="2">pUR_RT652</plasmid>
    </source>
</reference>
<evidence type="ECO:0000313" key="1">
    <source>
        <dbReference type="EMBL" id="ARO44995.1"/>
    </source>
</evidence>
<geneLocation type="plasmid" evidence="3">
    <name>pUR_B4A</name>
</geneLocation>
<geneLocation type="plasmid" evidence="1">
    <name>pUR_RT594</name>
</geneLocation>
<dbReference type="RefSeq" id="WP_074321347.1">
    <property type="nucleotide sequence ID" value="NZ_CP017011.1"/>
</dbReference>
<sequence>MKTSNQLQHETVQASTLVCGRCGGDAHRSSWEGAECGSHAVYNWQTCSVCGYQSGDVPDWEYNGEGFELPDVDVTVYDAEIAAHIAEEEYFDLAPELMQKADFLALAQGLRRSSAV</sequence>
<name>A0A2P0QF46_PSESF</name>
<protein>
    <submittedName>
        <fullName evidence="1">Uncharacterized protein</fullName>
    </submittedName>
</protein>
<accession>A0A2P0QF46</accession>
<keyword evidence="1" id="KW-0614">Plasmid</keyword>
<dbReference type="AlphaFoldDB" id="A0A2P0QF46"/>